<accession>A0AAN9SPU6</accession>
<sequence length="487" mass="53353">MEVAKEEGRVAPAPAPAVVAMVPSPGMGHLIPMIELAKRVISYNNLAVSLVIPMDGTPSKAQTAVLQALPDAISHTFLPPVTLADLPADAKIETRISHTVLRSLPYLRQAFHSLSATHTLTALVVDLFGTDAFDVAAEFNASPYVFYPSTATVLSLFLHLPTLDKEVHCEYRDLPEPVHIPGCIPLQGKDLLDPVQDRKNEAYTWVLHHAKRYREAHGIIENSFLELEPGAFTELQKEQPGRPPVYAVGPLVRTDAGQGQGQGSGEAECLRWLDEQPRGSVLFVSFGSGGTLSSAQINELALGLEASEQRFLWMVKSPNDKVANASYFNAESQEDPLYFLPEGFVERTKGRGFLVHSWAPQPEVLAHPSTGGFLTHCGWNSILETVVCGVPFIAWPLFAEQRTNAFMFTHEVKLALRPNFSHTGLVERQEIASLVKSLMEGEEGKKLRHRIKDLKDAAAKALAPHGSSTNHISTLALNWTHKPLSLV</sequence>
<dbReference type="Gene3D" id="3.40.50.2000">
    <property type="entry name" value="Glycogen Phosphorylase B"/>
    <property type="match status" value="2"/>
</dbReference>
<dbReference type="PANTHER" id="PTHR48046">
    <property type="entry name" value="UDP-GLYCOSYLTRANSFERASE 72E1"/>
    <property type="match status" value="1"/>
</dbReference>
<evidence type="ECO:0008006" key="6">
    <source>
        <dbReference type="Google" id="ProtNLM"/>
    </source>
</evidence>
<organism evidence="4 5">
    <name type="scientific">Psophocarpus tetragonolobus</name>
    <name type="common">Winged bean</name>
    <name type="synonym">Dolichos tetragonolobus</name>
    <dbReference type="NCBI Taxonomy" id="3891"/>
    <lineage>
        <taxon>Eukaryota</taxon>
        <taxon>Viridiplantae</taxon>
        <taxon>Streptophyta</taxon>
        <taxon>Embryophyta</taxon>
        <taxon>Tracheophyta</taxon>
        <taxon>Spermatophyta</taxon>
        <taxon>Magnoliopsida</taxon>
        <taxon>eudicotyledons</taxon>
        <taxon>Gunneridae</taxon>
        <taxon>Pentapetalae</taxon>
        <taxon>rosids</taxon>
        <taxon>fabids</taxon>
        <taxon>Fabales</taxon>
        <taxon>Fabaceae</taxon>
        <taxon>Papilionoideae</taxon>
        <taxon>50 kb inversion clade</taxon>
        <taxon>NPAAA clade</taxon>
        <taxon>indigoferoid/millettioid clade</taxon>
        <taxon>Phaseoleae</taxon>
        <taxon>Psophocarpus</taxon>
    </lineage>
</organism>
<reference evidence="4 5" key="1">
    <citation type="submission" date="2024-01" db="EMBL/GenBank/DDBJ databases">
        <title>The genomes of 5 underutilized Papilionoideae crops provide insights into root nodulation and disease resistanc.</title>
        <authorList>
            <person name="Jiang F."/>
        </authorList>
    </citation>
    <scope>NUCLEOTIDE SEQUENCE [LARGE SCALE GENOMIC DNA]</scope>
    <source>
        <strain evidence="4">DUOXIRENSHENG_FW03</strain>
        <tissue evidence="4">Leaves</tissue>
    </source>
</reference>
<dbReference type="Proteomes" id="UP001386955">
    <property type="component" value="Unassembled WGS sequence"/>
</dbReference>
<dbReference type="EMBL" id="JAYMYS010000004">
    <property type="protein sequence ID" value="KAK7397418.1"/>
    <property type="molecule type" value="Genomic_DNA"/>
</dbReference>
<keyword evidence="5" id="KW-1185">Reference proteome</keyword>
<gene>
    <name evidence="4" type="ORF">VNO78_18589</name>
</gene>
<keyword evidence="2" id="KW-0328">Glycosyltransferase</keyword>
<dbReference type="FunFam" id="3.40.50.2000:FF:000054">
    <property type="entry name" value="Glycosyltransferase"/>
    <property type="match status" value="1"/>
</dbReference>
<evidence type="ECO:0000313" key="4">
    <source>
        <dbReference type="EMBL" id="KAK7397418.1"/>
    </source>
</evidence>
<comment type="caution">
    <text evidence="4">The sequence shown here is derived from an EMBL/GenBank/DDBJ whole genome shotgun (WGS) entry which is preliminary data.</text>
</comment>
<dbReference type="AlphaFoldDB" id="A0AAN9SPU6"/>
<protein>
    <recommendedName>
        <fullName evidence="6">Glycosyltransferase</fullName>
    </recommendedName>
</protein>
<evidence type="ECO:0000313" key="5">
    <source>
        <dbReference type="Proteomes" id="UP001386955"/>
    </source>
</evidence>
<proteinExistence type="inferred from homology"/>
<dbReference type="CDD" id="cd03784">
    <property type="entry name" value="GT1_Gtf-like"/>
    <property type="match status" value="1"/>
</dbReference>
<evidence type="ECO:0000256" key="3">
    <source>
        <dbReference type="ARBA" id="ARBA00022679"/>
    </source>
</evidence>
<name>A0AAN9SPU6_PSOTE</name>
<dbReference type="Pfam" id="PF00201">
    <property type="entry name" value="UDPGT"/>
    <property type="match status" value="1"/>
</dbReference>
<evidence type="ECO:0000256" key="2">
    <source>
        <dbReference type="ARBA" id="ARBA00022676"/>
    </source>
</evidence>
<dbReference type="SUPFAM" id="SSF53756">
    <property type="entry name" value="UDP-Glycosyltransferase/glycogen phosphorylase"/>
    <property type="match status" value="1"/>
</dbReference>
<dbReference type="InterPro" id="IPR002213">
    <property type="entry name" value="UDP_glucos_trans"/>
</dbReference>
<evidence type="ECO:0000256" key="1">
    <source>
        <dbReference type="ARBA" id="ARBA00009995"/>
    </source>
</evidence>
<comment type="similarity">
    <text evidence="1">Belongs to the UDP-glycosyltransferase family.</text>
</comment>
<dbReference type="FunFam" id="3.40.50.2000:FF:000051">
    <property type="entry name" value="Glycosyltransferase"/>
    <property type="match status" value="1"/>
</dbReference>
<dbReference type="PANTHER" id="PTHR48046:SF6">
    <property type="entry name" value="GLYCOSYLTRANSFERASE"/>
    <property type="match status" value="1"/>
</dbReference>
<dbReference type="GO" id="GO:0008194">
    <property type="term" value="F:UDP-glycosyltransferase activity"/>
    <property type="evidence" value="ECO:0007669"/>
    <property type="project" value="InterPro"/>
</dbReference>
<keyword evidence="3" id="KW-0808">Transferase</keyword>